<reference evidence="3" key="2">
    <citation type="journal article" date="2023" name="Science">
        <title>Genomic signatures of disease resistance in endangered staghorn corals.</title>
        <authorList>
            <person name="Vollmer S.V."/>
            <person name="Selwyn J.D."/>
            <person name="Despard B.A."/>
            <person name="Roesel C.L."/>
        </authorList>
    </citation>
    <scope>NUCLEOTIDE SEQUENCE</scope>
    <source>
        <strain evidence="3">K2</strain>
    </source>
</reference>
<name>A0AAD9QP20_ACRCE</name>
<proteinExistence type="predicted"/>
<dbReference type="EMBL" id="JARQWQ010000022">
    <property type="protein sequence ID" value="KAK2564516.1"/>
    <property type="molecule type" value="Genomic_DNA"/>
</dbReference>
<reference evidence="3" key="1">
    <citation type="journal article" date="2023" name="G3 (Bethesda)">
        <title>Whole genome assembly and annotation of the endangered Caribbean coral Acropora cervicornis.</title>
        <authorList>
            <person name="Selwyn J.D."/>
            <person name="Vollmer S.V."/>
        </authorList>
    </citation>
    <scope>NUCLEOTIDE SEQUENCE</scope>
    <source>
        <strain evidence="3">K2</strain>
    </source>
</reference>
<dbReference type="Proteomes" id="UP001249851">
    <property type="component" value="Unassembled WGS sequence"/>
</dbReference>
<dbReference type="Pfam" id="PF14893">
    <property type="entry name" value="PNMA"/>
    <property type="match status" value="1"/>
</dbReference>
<feature type="compositionally biased region" description="Polar residues" evidence="1">
    <location>
        <begin position="239"/>
        <end position="248"/>
    </location>
</feature>
<feature type="domain" description="Paraneoplastic antigen Ma-like C-terminal" evidence="2">
    <location>
        <begin position="67"/>
        <end position="203"/>
    </location>
</feature>
<evidence type="ECO:0000259" key="2">
    <source>
        <dbReference type="Pfam" id="PF14893"/>
    </source>
</evidence>
<accession>A0AAD9QP20</accession>
<evidence type="ECO:0000313" key="4">
    <source>
        <dbReference type="Proteomes" id="UP001249851"/>
    </source>
</evidence>
<dbReference type="AlphaFoldDB" id="A0AAD9QP20"/>
<protein>
    <recommendedName>
        <fullName evidence="2">Paraneoplastic antigen Ma-like C-terminal domain-containing protein</fullName>
    </recommendedName>
</protein>
<sequence>MSAEELIKDLEELTKKYEEAMEQLKALKESPPVSSSSSATSNAVGQKQIVAFPRDKKIKNFTGRKTEGDQQVKDFIDELKTTFEARDMTPAERVDFIMSHLEGPAQEEVRMYSKKKRSNADFLLEVLTQAFGEKRSSSQLLKLFYEWRQKENETLCAYSYSLHELLKSITKADPKAVPDPEKTLQDQFVDNVRDPFLRKQLKNFIREEALRWSEEEERPQRSTARPPLSQEVSVDTRESSQCSASSTNTPMDKVFGILLKQQKSLDEQTSLIRDLKQLRTQNSAKEWSGQPNGLEIPYIGYLELDVEALGVMIPQRGILVVKSPEARQRKKKNPGLIEMNIITQLQEPFKNGKAETSSGRS</sequence>
<feature type="compositionally biased region" description="Low complexity" evidence="1">
    <location>
        <begin position="30"/>
        <end position="44"/>
    </location>
</feature>
<evidence type="ECO:0000313" key="3">
    <source>
        <dbReference type="EMBL" id="KAK2564516.1"/>
    </source>
</evidence>
<organism evidence="3 4">
    <name type="scientific">Acropora cervicornis</name>
    <name type="common">Staghorn coral</name>
    <dbReference type="NCBI Taxonomy" id="6130"/>
    <lineage>
        <taxon>Eukaryota</taxon>
        <taxon>Metazoa</taxon>
        <taxon>Cnidaria</taxon>
        <taxon>Anthozoa</taxon>
        <taxon>Hexacorallia</taxon>
        <taxon>Scleractinia</taxon>
        <taxon>Astrocoeniina</taxon>
        <taxon>Acroporidae</taxon>
        <taxon>Acropora</taxon>
    </lineage>
</organism>
<evidence type="ECO:0000256" key="1">
    <source>
        <dbReference type="SAM" id="MobiDB-lite"/>
    </source>
</evidence>
<comment type="caution">
    <text evidence="3">The sequence shown here is derived from an EMBL/GenBank/DDBJ whole genome shotgun (WGS) entry which is preliminary data.</text>
</comment>
<gene>
    <name evidence="3" type="ORF">P5673_011961</name>
</gene>
<feature type="region of interest" description="Disordered" evidence="1">
    <location>
        <begin position="25"/>
        <end position="46"/>
    </location>
</feature>
<dbReference type="InterPro" id="IPR048270">
    <property type="entry name" value="PNMA_C"/>
</dbReference>
<keyword evidence="4" id="KW-1185">Reference proteome</keyword>
<feature type="region of interest" description="Disordered" evidence="1">
    <location>
        <begin position="212"/>
        <end position="248"/>
    </location>
</feature>